<feature type="domain" description="Sushi" evidence="3">
    <location>
        <begin position="162"/>
        <end position="229"/>
    </location>
</feature>
<keyword evidence="5" id="KW-1185">Reference proteome</keyword>
<evidence type="ECO:0000256" key="1">
    <source>
        <dbReference type="ARBA" id="ARBA00023157"/>
    </source>
</evidence>
<dbReference type="KEGG" id="spu:100892772"/>
<dbReference type="Pfam" id="PF00084">
    <property type="entry name" value="Sushi"/>
    <property type="match status" value="1"/>
</dbReference>
<proteinExistence type="predicted"/>
<dbReference type="Proteomes" id="UP000007110">
    <property type="component" value="Unassembled WGS sequence"/>
</dbReference>
<dbReference type="SUPFAM" id="SSF57535">
    <property type="entry name" value="Complement control module/SCR domain"/>
    <property type="match status" value="1"/>
</dbReference>
<feature type="disulfide bond" evidence="2">
    <location>
        <begin position="164"/>
        <end position="207"/>
    </location>
</feature>
<sequence length="269" mass="30384">MHRCLAYGCRRYGVQRSRISRILRDYIHKETENISESQGINYQCSKSTFRLQDCKISTSRCTVQVSLVIVCSVLSELGCFDLAENTHLLSRSVKLSRNQCLTYCKALSTTPQYAVHQHRINCSCINQTALDVTELSQERSRCRKTSESQTGQYATLFNVSFGFCHDPPEIDNGSWINTLNGFMYGTTITAKCNDSYELVDGDGKMRCDKATTSTTQDFVWHGIIPSCRKTNTSTQINVVPADEESPGSGKILKSKWQLMIVSFFFIIIN</sequence>
<dbReference type="SMART" id="SM00032">
    <property type="entry name" value="CCP"/>
    <property type="match status" value="1"/>
</dbReference>
<evidence type="ECO:0000259" key="3">
    <source>
        <dbReference type="PROSITE" id="PS50923"/>
    </source>
</evidence>
<evidence type="ECO:0000313" key="4">
    <source>
        <dbReference type="EnsemblMetazoa" id="XP_030830016"/>
    </source>
</evidence>
<dbReference type="EnsemblMetazoa" id="XM_030974156">
    <property type="protein sequence ID" value="XP_030830016"/>
    <property type="gene ID" value="LOC100892772"/>
</dbReference>
<evidence type="ECO:0000256" key="2">
    <source>
        <dbReference type="PROSITE-ProRule" id="PRU00302"/>
    </source>
</evidence>
<comment type="caution">
    <text evidence="2">Lacks conserved residue(s) required for the propagation of feature annotation.</text>
</comment>
<reference evidence="4" key="2">
    <citation type="submission" date="2021-01" db="UniProtKB">
        <authorList>
            <consortium name="EnsemblMetazoa"/>
        </authorList>
    </citation>
    <scope>IDENTIFICATION</scope>
</reference>
<dbReference type="PROSITE" id="PS50923">
    <property type="entry name" value="SUSHI"/>
    <property type="match status" value="1"/>
</dbReference>
<accession>A0A7M7N1V2</accession>
<dbReference type="AlphaFoldDB" id="A0A7M7N1V2"/>
<organism evidence="4 5">
    <name type="scientific">Strongylocentrotus purpuratus</name>
    <name type="common">Purple sea urchin</name>
    <dbReference type="NCBI Taxonomy" id="7668"/>
    <lineage>
        <taxon>Eukaryota</taxon>
        <taxon>Metazoa</taxon>
        <taxon>Echinodermata</taxon>
        <taxon>Eleutherozoa</taxon>
        <taxon>Echinozoa</taxon>
        <taxon>Echinoidea</taxon>
        <taxon>Euechinoidea</taxon>
        <taxon>Echinacea</taxon>
        <taxon>Camarodonta</taxon>
        <taxon>Echinidea</taxon>
        <taxon>Strongylocentrotidae</taxon>
        <taxon>Strongylocentrotus</taxon>
    </lineage>
</organism>
<dbReference type="RefSeq" id="XP_030830016.1">
    <property type="nucleotide sequence ID" value="XM_030974156.1"/>
</dbReference>
<dbReference type="InterPro" id="IPR035976">
    <property type="entry name" value="Sushi/SCR/CCP_sf"/>
</dbReference>
<keyword evidence="2" id="KW-0768">Sushi</keyword>
<name>A0A7M7N1V2_STRPU</name>
<dbReference type="Gene3D" id="2.10.70.10">
    <property type="entry name" value="Complement Module, domain 1"/>
    <property type="match status" value="1"/>
</dbReference>
<dbReference type="InterPro" id="IPR000436">
    <property type="entry name" value="Sushi_SCR_CCP_dom"/>
</dbReference>
<dbReference type="InParanoid" id="A0A7M7N1V2"/>
<evidence type="ECO:0000313" key="5">
    <source>
        <dbReference type="Proteomes" id="UP000007110"/>
    </source>
</evidence>
<keyword evidence="1 2" id="KW-1015">Disulfide bond</keyword>
<dbReference type="GeneID" id="100892772"/>
<protein>
    <recommendedName>
        <fullName evidence="3">Sushi domain-containing protein</fullName>
    </recommendedName>
</protein>
<dbReference type="CDD" id="cd00033">
    <property type="entry name" value="CCP"/>
    <property type="match status" value="1"/>
</dbReference>
<reference evidence="5" key="1">
    <citation type="submission" date="2015-02" db="EMBL/GenBank/DDBJ databases">
        <title>Genome sequencing for Strongylocentrotus purpuratus.</title>
        <authorList>
            <person name="Murali S."/>
            <person name="Liu Y."/>
            <person name="Vee V."/>
            <person name="English A."/>
            <person name="Wang M."/>
            <person name="Skinner E."/>
            <person name="Han Y."/>
            <person name="Muzny D.M."/>
            <person name="Worley K.C."/>
            <person name="Gibbs R.A."/>
        </authorList>
    </citation>
    <scope>NUCLEOTIDE SEQUENCE</scope>
</reference>